<dbReference type="PANTHER" id="PTHR41521">
    <property type="match status" value="1"/>
</dbReference>
<dbReference type="Gene3D" id="3.30.70.100">
    <property type="match status" value="1"/>
</dbReference>
<dbReference type="Pfam" id="PF07045">
    <property type="entry name" value="DUF1330"/>
    <property type="match status" value="1"/>
</dbReference>
<evidence type="ECO:0000259" key="1">
    <source>
        <dbReference type="Pfam" id="PF07045"/>
    </source>
</evidence>
<dbReference type="InterPro" id="IPR010753">
    <property type="entry name" value="DUF1330"/>
</dbReference>
<accession>A0AAW9QAZ9</accession>
<comment type="caution">
    <text evidence="2">The sequence shown here is derived from an EMBL/GenBank/DDBJ whole genome shotgun (WGS) entry which is preliminary data.</text>
</comment>
<keyword evidence="3" id="KW-1185">Reference proteome</keyword>
<dbReference type="EMBL" id="JAZIBG010000001">
    <property type="protein sequence ID" value="MEF7612335.1"/>
    <property type="molecule type" value="Genomic_DNA"/>
</dbReference>
<dbReference type="AlphaFoldDB" id="A0AAW9QAZ9"/>
<dbReference type="Proteomes" id="UP001336250">
    <property type="component" value="Unassembled WGS sequence"/>
</dbReference>
<dbReference type="InterPro" id="IPR011008">
    <property type="entry name" value="Dimeric_a/b-barrel"/>
</dbReference>
<proteinExistence type="predicted"/>
<dbReference type="PANTHER" id="PTHR41521:SF4">
    <property type="entry name" value="BLR0684 PROTEIN"/>
    <property type="match status" value="1"/>
</dbReference>
<name>A0AAW9QAZ9_9BURK</name>
<protein>
    <submittedName>
        <fullName evidence="2">DUF1330 domain-containing protein</fullName>
    </submittedName>
</protein>
<gene>
    <name evidence="2" type="ORF">V4F39_00340</name>
</gene>
<feature type="domain" description="DUF1330" evidence="1">
    <location>
        <begin position="3"/>
        <end position="95"/>
    </location>
</feature>
<evidence type="ECO:0000313" key="3">
    <source>
        <dbReference type="Proteomes" id="UP001336250"/>
    </source>
</evidence>
<reference evidence="2 3" key="1">
    <citation type="submission" date="2024-02" db="EMBL/GenBank/DDBJ databases">
        <title>Genome sequence of Aquincola sp. MAHUQ-54.</title>
        <authorList>
            <person name="Huq M.A."/>
        </authorList>
    </citation>
    <scope>NUCLEOTIDE SEQUENCE [LARGE SCALE GENOMIC DNA]</scope>
    <source>
        <strain evidence="2 3">MAHUQ-54</strain>
    </source>
</reference>
<dbReference type="SUPFAM" id="SSF54909">
    <property type="entry name" value="Dimeric alpha+beta barrel"/>
    <property type="match status" value="1"/>
</dbReference>
<sequence length="96" mass="10639">MSSAYIIAHVQVTDPQQYEDYKKLSTLAIQAHGAEVCVRGGRIEVLEGDWSPERLVILKFPSIEQARAFNNSAEYSLARSARQGAAVMRMLLVEGT</sequence>
<evidence type="ECO:0000313" key="2">
    <source>
        <dbReference type="EMBL" id="MEF7612335.1"/>
    </source>
</evidence>
<dbReference type="RefSeq" id="WP_332287230.1">
    <property type="nucleotide sequence ID" value="NZ_JAZIBG010000001.1"/>
</dbReference>
<organism evidence="2 3">
    <name type="scientific">Aquincola agrisoli</name>
    <dbReference type="NCBI Taxonomy" id="3119538"/>
    <lineage>
        <taxon>Bacteria</taxon>
        <taxon>Pseudomonadati</taxon>
        <taxon>Pseudomonadota</taxon>
        <taxon>Betaproteobacteria</taxon>
        <taxon>Burkholderiales</taxon>
        <taxon>Sphaerotilaceae</taxon>
        <taxon>Aquincola</taxon>
    </lineage>
</organism>